<dbReference type="PANTHER" id="PTHR34035:SF1">
    <property type="entry name" value="TESTIS-EXPRESSED PROTEIN 47"/>
    <property type="match status" value="1"/>
</dbReference>
<dbReference type="OMA" id="RLFMQWY"/>
<proteinExistence type="predicted"/>
<reference evidence="1" key="1">
    <citation type="submission" date="2021-05" db="EMBL/GenBank/DDBJ databases">
        <title>The genome of the haptophyte Pavlova lutheri (Diacronema luteri, Pavlovales) - a model for lipid biosynthesis in eukaryotic algae.</title>
        <authorList>
            <person name="Hulatt C.J."/>
            <person name="Posewitz M.C."/>
        </authorList>
    </citation>
    <scope>NUCLEOTIDE SEQUENCE</scope>
    <source>
        <strain evidence="1">NIVA-4/92</strain>
    </source>
</reference>
<organism evidence="1 2">
    <name type="scientific">Diacronema lutheri</name>
    <name type="common">Unicellular marine alga</name>
    <name type="synonym">Monochrysis lutheri</name>
    <dbReference type="NCBI Taxonomy" id="2081491"/>
    <lineage>
        <taxon>Eukaryota</taxon>
        <taxon>Haptista</taxon>
        <taxon>Haptophyta</taxon>
        <taxon>Pavlovophyceae</taxon>
        <taxon>Pavlovales</taxon>
        <taxon>Pavlovaceae</taxon>
        <taxon>Diacronema</taxon>
    </lineage>
</organism>
<dbReference type="InterPro" id="IPR055308">
    <property type="entry name" value="TEX47-like"/>
</dbReference>
<dbReference type="Pfam" id="PF24787">
    <property type="entry name" value="TEX47"/>
    <property type="match status" value="1"/>
</dbReference>
<sequence length="241" mass="25951">MAAPDDAPVAAMAESVLSSILARNERLGKTSRLLGRMCFVGQLPGQQQRQLLAWHKSAVAKLTTDAAPEGVTGLLLLYPAHFMHVIEAELSQLSDFAQQLVPLAAAGEMALEVRVLASTDDIPARLFPAWLSSTVGQHSGGSLRGEGVVHVPMPARIADAYTGVLKLGRALGSAKKADRDAMLNDLRIRHAAALPTQEVLAEVSQADDALAVDEFVDIFCRPIDIKLDREVVWPIETEIVY</sequence>
<dbReference type="Proteomes" id="UP000751190">
    <property type="component" value="Unassembled WGS sequence"/>
</dbReference>
<evidence type="ECO:0000313" key="2">
    <source>
        <dbReference type="Proteomes" id="UP000751190"/>
    </source>
</evidence>
<dbReference type="PANTHER" id="PTHR34035">
    <property type="entry name" value="TESTIS-EXPRESSED PROTEIN 47"/>
    <property type="match status" value="1"/>
</dbReference>
<evidence type="ECO:0000313" key="1">
    <source>
        <dbReference type="EMBL" id="KAG8466130.1"/>
    </source>
</evidence>
<dbReference type="OrthoDB" id="548795at2759"/>
<comment type="caution">
    <text evidence="1">The sequence shown here is derived from an EMBL/GenBank/DDBJ whole genome shotgun (WGS) entry which is preliminary data.</text>
</comment>
<accession>A0A8J6CDQ9</accession>
<dbReference type="EMBL" id="JAGTXO010000008">
    <property type="protein sequence ID" value="KAG8466130.1"/>
    <property type="molecule type" value="Genomic_DNA"/>
</dbReference>
<protein>
    <submittedName>
        <fullName evidence="1">Uncharacterized protein</fullName>
    </submittedName>
</protein>
<gene>
    <name evidence="1" type="ORF">KFE25_001886</name>
</gene>
<keyword evidence="2" id="KW-1185">Reference proteome</keyword>
<name>A0A8J6CDQ9_DIALT</name>
<dbReference type="AlphaFoldDB" id="A0A8J6CDQ9"/>